<organism evidence="2 3">
    <name type="scientific">Fukomys damarensis</name>
    <name type="common">Damaraland mole rat</name>
    <name type="synonym">Cryptomys damarensis</name>
    <dbReference type="NCBI Taxonomy" id="885580"/>
    <lineage>
        <taxon>Eukaryota</taxon>
        <taxon>Metazoa</taxon>
        <taxon>Chordata</taxon>
        <taxon>Craniata</taxon>
        <taxon>Vertebrata</taxon>
        <taxon>Euteleostomi</taxon>
        <taxon>Mammalia</taxon>
        <taxon>Eutheria</taxon>
        <taxon>Euarchontoglires</taxon>
        <taxon>Glires</taxon>
        <taxon>Rodentia</taxon>
        <taxon>Hystricomorpha</taxon>
        <taxon>Bathyergidae</taxon>
        <taxon>Fukomys</taxon>
    </lineage>
</organism>
<evidence type="ECO:0000313" key="2">
    <source>
        <dbReference type="EMBL" id="KFO31621.1"/>
    </source>
</evidence>
<keyword evidence="1" id="KW-0732">Signal</keyword>
<dbReference type="Proteomes" id="UP000028990">
    <property type="component" value="Unassembled WGS sequence"/>
</dbReference>
<gene>
    <name evidence="2" type="ORF">H920_07007</name>
</gene>
<accession>A0A091E8V9</accession>
<proteinExistence type="predicted"/>
<evidence type="ECO:0000313" key="3">
    <source>
        <dbReference type="Proteomes" id="UP000028990"/>
    </source>
</evidence>
<sequence length="80" mass="8916">MPVWQQLSLVLWEVVLGPWALSWQNWVCPCIADSCHNLCNVPGPGVRLCGAVSGTYHKLPDNHYPVTSQDCQNSTSYCLK</sequence>
<feature type="signal peptide" evidence="1">
    <location>
        <begin position="1"/>
        <end position="22"/>
    </location>
</feature>
<reference evidence="2 3" key="1">
    <citation type="submission" date="2013-11" db="EMBL/GenBank/DDBJ databases">
        <title>The Damaraland mole rat (Fukomys damarensis) genome and evolution of African mole rats.</title>
        <authorList>
            <person name="Gladyshev V.N."/>
            <person name="Fang X."/>
        </authorList>
    </citation>
    <scope>NUCLEOTIDE SEQUENCE [LARGE SCALE GENOMIC DNA]</scope>
    <source>
        <tissue evidence="2">Liver</tissue>
    </source>
</reference>
<protein>
    <submittedName>
        <fullName evidence="2">Uncharacterized protein</fullName>
    </submittedName>
</protein>
<dbReference type="EMBL" id="KN122257">
    <property type="protein sequence ID" value="KFO31621.1"/>
    <property type="molecule type" value="Genomic_DNA"/>
</dbReference>
<dbReference type="AlphaFoldDB" id="A0A091E8V9"/>
<name>A0A091E8V9_FUKDA</name>
<keyword evidence="3" id="KW-1185">Reference proteome</keyword>
<feature type="chain" id="PRO_5001874021" evidence="1">
    <location>
        <begin position="23"/>
        <end position="80"/>
    </location>
</feature>
<evidence type="ECO:0000256" key="1">
    <source>
        <dbReference type="SAM" id="SignalP"/>
    </source>
</evidence>